<evidence type="ECO:0000313" key="4">
    <source>
        <dbReference type="Proteomes" id="UP001172155"/>
    </source>
</evidence>
<comment type="caution">
    <text evidence="3">The sequence shown here is derived from an EMBL/GenBank/DDBJ whole genome shotgun (WGS) entry which is preliminary data.</text>
</comment>
<gene>
    <name evidence="3" type="ORF">B0T18DRAFT_328395</name>
</gene>
<sequence length="223" mass="22423">MFTNILLAASLAIQASATIKPISVGRDGLTFDPSSTTAAIGDIIEFRFWARNHSVVSGHFTQACVPTSRGGFFSGFVPTAPGARNDTVFRVTINNTEPIVFYCPQNTGSHCKNGMVGTINAVTGRGVDYYKSLAANASMAVSPSNVFGGVLVLNPAPPNSSTTLTSTSTATTTSTFAGTGTTTGTTTGSGTAPPTTTATAGAGAKGASFVGVVGVVVAALVMA</sequence>
<keyword evidence="4" id="KW-1185">Reference proteome</keyword>
<dbReference type="Proteomes" id="UP001172155">
    <property type="component" value="Unassembled WGS sequence"/>
</dbReference>
<dbReference type="InterPro" id="IPR052953">
    <property type="entry name" value="Ser-rich/MCO-related"/>
</dbReference>
<dbReference type="AlphaFoldDB" id="A0AA40K322"/>
<name>A0AA40K322_9PEZI</name>
<reference evidence="3" key="1">
    <citation type="submission" date="2023-06" db="EMBL/GenBank/DDBJ databases">
        <title>Genome-scale phylogeny and comparative genomics of the fungal order Sordariales.</title>
        <authorList>
            <consortium name="Lawrence Berkeley National Laboratory"/>
            <person name="Hensen N."/>
            <person name="Bonometti L."/>
            <person name="Westerberg I."/>
            <person name="Brannstrom I.O."/>
            <person name="Guillou S."/>
            <person name="Cros-Aarteil S."/>
            <person name="Calhoun S."/>
            <person name="Haridas S."/>
            <person name="Kuo A."/>
            <person name="Mondo S."/>
            <person name="Pangilinan J."/>
            <person name="Riley R."/>
            <person name="LaButti K."/>
            <person name="Andreopoulos B."/>
            <person name="Lipzen A."/>
            <person name="Chen C."/>
            <person name="Yanf M."/>
            <person name="Daum C."/>
            <person name="Ng V."/>
            <person name="Clum A."/>
            <person name="Steindorff A."/>
            <person name="Ohm R."/>
            <person name="Martin F."/>
            <person name="Silar P."/>
            <person name="Natvig D."/>
            <person name="Lalanne C."/>
            <person name="Gautier V."/>
            <person name="Ament-velasquez S.L."/>
            <person name="Kruys A."/>
            <person name="Hutchinson M.I."/>
            <person name="Powell A.J."/>
            <person name="Barry K."/>
            <person name="Miller A.N."/>
            <person name="Grigoriev I.V."/>
            <person name="Debuchy R."/>
            <person name="Gladieux P."/>
            <person name="Thoren M.H."/>
            <person name="Johannesson H."/>
        </authorList>
    </citation>
    <scope>NUCLEOTIDE SEQUENCE</scope>
    <source>
        <strain evidence="3">SMH3187-1</strain>
    </source>
</reference>
<evidence type="ECO:0000313" key="3">
    <source>
        <dbReference type="EMBL" id="KAK0744104.1"/>
    </source>
</evidence>
<dbReference type="PANTHER" id="PTHR34883:SF15">
    <property type="entry name" value="EXTRACELLULAR SERINE-RICH PROTEIN"/>
    <property type="match status" value="1"/>
</dbReference>
<dbReference type="EMBL" id="JAUKUD010000005">
    <property type="protein sequence ID" value="KAK0744104.1"/>
    <property type="molecule type" value="Genomic_DNA"/>
</dbReference>
<protein>
    <recommendedName>
        <fullName evidence="5">Cupredoxin</fullName>
    </recommendedName>
</protein>
<feature type="region of interest" description="Disordered" evidence="1">
    <location>
        <begin position="159"/>
        <end position="195"/>
    </location>
</feature>
<keyword evidence="2" id="KW-0732">Signal</keyword>
<accession>A0AA40K322</accession>
<dbReference type="Gene3D" id="2.60.40.420">
    <property type="entry name" value="Cupredoxins - blue copper proteins"/>
    <property type="match status" value="1"/>
</dbReference>
<feature type="signal peptide" evidence="2">
    <location>
        <begin position="1"/>
        <end position="17"/>
    </location>
</feature>
<evidence type="ECO:0000256" key="2">
    <source>
        <dbReference type="SAM" id="SignalP"/>
    </source>
</evidence>
<dbReference type="PANTHER" id="PTHR34883">
    <property type="entry name" value="SERINE-RICH PROTEIN, PUTATIVE-RELATED-RELATED"/>
    <property type="match status" value="1"/>
</dbReference>
<dbReference type="SUPFAM" id="SSF49503">
    <property type="entry name" value="Cupredoxins"/>
    <property type="match status" value="1"/>
</dbReference>
<feature type="chain" id="PRO_5041223068" description="Cupredoxin" evidence="2">
    <location>
        <begin position="18"/>
        <end position="223"/>
    </location>
</feature>
<dbReference type="InterPro" id="IPR008972">
    <property type="entry name" value="Cupredoxin"/>
</dbReference>
<dbReference type="CDD" id="cd00920">
    <property type="entry name" value="Cupredoxin"/>
    <property type="match status" value="1"/>
</dbReference>
<feature type="compositionally biased region" description="Low complexity" evidence="1">
    <location>
        <begin position="160"/>
        <end position="195"/>
    </location>
</feature>
<organism evidence="3 4">
    <name type="scientific">Schizothecium vesticola</name>
    <dbReference type="NCBI Taxonomy" id="314040"/>
    <lineage>
        <taxon>Eukaryota</taxon>
        <taxon>Fungi</taxon>
        <taxon>Dikarya</taxon>
        <taxon>Ascomycota</taxon>
        <taxon>Pezizomycotina</taxon>
        <taxon>Sordariomycetes</taxon>
        <taxon>Sordariomycetidae</taxon>
        <taxon>Sordariales</taxon>
        <taxon>Schizotheciaceae</taxon>
        <taxon>Schizothecium</taxon>
    </lineage>
</organism>
<evidence type="ECO:0000256" key="1">
    <source>
        <dbReference type="SAM" id="MobiDB-lite"/>
    </source>
</evidence>
<evidence type="ECO:0008006" key="5">
    <source>
        <dbReference type="Google" id="ProtNLM"/>
    </source>
</evidence>
<proteinExistence type="predicted"/>